<keyword evidence="7" id="KW-1185">Reference proteome</keyword>
<dbReference type="PANTHER" id="PTHR21496">
    <property type="entry name" value="FERREDOXIN-RELATED"/>
    <property type="match status" value="1"/>
</dbReference>
<evidence type="ECO:0000313" key="6">
    <source>
        <dbReference type="EMBL" id="MWB76866.1"/>
    </source>
</evidence>
<organism evidence="6 7">
    <name type="scientific">Pseudooceanicola pacificus</name>
    <dbReference type="NCBI Taxonomy" id="2676438"/>
    <lineage>
        <taxon>Bacteria</taxon>
        <taxon>Pseudomonadati</taxon>
        <taxon>Pseudomonadota</taxon>
        <taxon>Alphaproteobacteria</taxon>
        <taxon>Rhodobacterales</taxon>
        <taxon>Paracoccaceae</taxon>
        <taxon>Pseudooceanicola</taxon>
    </lineage>
</organism>
<gene>
    <name evidence="6" type="ORF">GLS40_02370</name>
</gene>
<dbReference type="GO" id="GO:0046872">
    <property type="term" value="F:metal ion binding"/>
    <property type="evidence" value="ECO:0007669"/>
    <property type="project" value="UniProtKB-KW"/>
</dbReference>
<dbReference type="Proteomes" id="UP000443843">
    <property type="component" value="Unassembled WGS sequence"/>
</dbReference>
<feature type="domain" description="Rieske" evidence="5">
    <location>
        <begin position="3"/>
        <end position="115"/>
    </location>
</feature>
<accession>A0A844VYP4</accession>
<dbReference type="EMBL" id="WNXQ01000001">
    <property type="protein sequence ID" value="MWB76866.1"/>
    <property type="molecule type" value="Genomic_DNA"/>
</dbReference>
<dbReference type="RefSeq" id="WP_160380990.1">
    <property type="nucleotide sequence ID" value="NZ_WNXQ01000001.1"/>
</dbReference>
<proteinExistence type="predicted"/>
<keyword evidence="3" id="KW-0408">Iron</keyword>
<evidence type="ECO:0000313" key="7">
    <source>
        <dbReference type="Proteomes" id="UP000443843"/>
    </source>
</evidence>
<comment type="caution">
    <text evidence="6">The sequence shown here is derived from an EMBL/GenBank/DDBJ whole genome shotgun (WGS) entry which is preliminary data.</text>
</comment>
<reference evidence="6 7" key="1">
    <citation type="submission" date="2019-11" db="EMBL/GenBank/DDBJ databases">
        <title>Pseudooceanicola pacifica sp. nov., isolated from deep-sea sediment of the Pacific Ocean.</title>
        <authorList>
            <person name="Lyu L."/>
        </authorList>
    </citation>
    <scope>NUCLEOTIDE SEQUENCE [LARGE SCALE GENOMIC DNA]</scope>
    <source>
        <strain evidence="6 7">216_PA32_1</strain>
    </source>
</reference>
<dbReference type="Gene3D" id="2.102.10.10">
    <property type="entry name" value="Rieske [2Fe-2S] iron-sulphur domain"/>
    <property type="match status" value="1"/>
</dbReference>
<evidence type="ECO:0000256" key="2">
    <source>
        <dbReference type="ARBA" id="ARBA00022723"/>
    </source>
</evidence>
<name>A0A844VYP4_9RHOB</name>
<evidence type="ECO:0000256" key="3">
    <source>
        <dbReference type="ARBA" id="ARBA00023004"/>
    </source>
</evidence>
<dbReference type="PROSITE" id="PS51296">
    <property type="entry name" value="RIESKE"/>
    <property type="match status" value="1"/>
</dbReference>
<evidence type="ECO:0000259" key="5">
    <source>
        <dbReference type="PROSITE" id="PS51296"/>
    </source>
</evidence>
<keyword evidence="4" id="KW-0411">Iron-sulfur</keyword>
<dbReference type="CDD" id="cd03467">
    <property type="entry name" value="Rieske"/>
    <property type="match status" value="1"/>
</dbReference>
<evidence type="ECO:0000256" key="1">
    <source>
        <dbReference type="ARBA" id="ARBA00022714"/>
    </source>
</evidence>
<keyword evidence="1" id="KW-0001">2Fe-2S</keyword>
<dbReference type="AlphaFoldDB" id="A0A844VYP4"/>
<dbReference type="Pfam" id="PF00355">
    <property type="entry name" value="Rieske"/>
    <property type="match status" value="1"/>
</dbReference>
<keyword evidence="2" id="KW-0479">Metal-binding</keyword>
<evidence type="ECO:0000256" key="4">
    <source>
        <dbReference type="ARBA" id="ARBA00023014"/>
    </source>
</evidence>
<dbReference type="SUPFAM" id="SSF50022">
    <property type="entry name" value="ISP domain"/>
    <property type="match status" value="1"/>
</dbReference>
<dbReference type="GO" id="GO:0051537">
    <property type="term" value="F:2 iron, 2 sulfur cluster binding"/>
    <property type="evidence" value="ECO:0007669"/>
    <property type="project" value="UniProtKB-KW"/>
</dbReference>
<dbReference type="PANTHER" id="PTHR21496:SF23">
    <property type="entry name" value="3-PHENYLPROPIONATE_CINNAMIC ACID DIOXYGENASE FERREDOXIN SUBUNIT"/>
    <property type="match status" value="1"/>
</dbReference>
<sequence length="136" mass="15381">MARHVVASVEEFDKTDRKLVQVKGRPIVVFRLGEEWFAMSNRCPHMGGSLCEGQLISLVEAERPGEVTMSREGEILRCPWHGWEFDIRTGQSRARPAAFRSRQHPVSVVSGAEAESVGNLETFEVRRDGRYVVVEI</sequence>
<dbReference type="InterPro" id="IPR036922">
    <property type="entry name" value="Rieske_2Fe-2S_sf"/>
</dbReference>
<protein>
    <submittedName>
        <fullName evidence="6">Rieske 2Fe-2S domain-containing protein</fullName>
    </submittedName>
</protein>
<dbReference type="InterPro" id="IPR017941">
    <property type="entry name" value="Rieske_2Fe-2S"/>
</dbReference>